<accession>A0A069PGZ8</accession>
<dbReference type="EMBL" id="JFHE01000003">
    <property type="protein sequence ID" value="KDR36616.1"/>
    <property type="molecule type" value="Genomic_DNA"/>
</dbReference>
<name>A0A069PGZ8_9BURK</name>
<evidence type="ECO:0000313" key="4">
    <source>
        <dbReference type="Proteomes" id="UP000027439"/>
    </source>
</evidence>
<reference evidence="3 4" key="2">
    <citation type="submission" date="2014-03" db="EMBL/GenBank/DDBJ databases">
        <title>Draft Genome Sequences of Four Burkholderia Strains.</title>
        <authorList>
            <person name="Liu X.Y."/>
            <person name="Li C.X."/>
            <person name="Xu J.H."/>
        </authorList>
    </citation>
    <scope>NUCLEOTIDE SEQUENCE [LARGE SCALE GENOMIC DNA]</scope>
    <source>
        <strain evidence="3 4">R27</strain>
    </source>
</reference>
<dbReference type="AlphaFoldDB" id="A0A069PGZ8"/>
<keyword evidence="2" id="KW-0449">Lipoprotein</keyword>
<gene>
    <name evidence="3" type="ORF">BG57_17455</name>
    <name evidence="2" type="ORF">GCM10010985_05300</name>
</gene>
<comment type="caution">
    <text evidence="3">The sequence shown here is derived from an EMBL/GenBank/DDBJ whole genome shotgun (WGS) entry which is preliminary data.</text>
</comment>
<reference evidence="2" key="4">
    <citation type="submission" date="2024-05" db="EMBL/GenBank/DDBJ databases">
        <authorList>
            <person name="Sun Q."/>
            <person name="Zhou Y."/>
        </authorList>
    </citation>
    <scope>NUCLEOTIDE SEQUENCE</scope>
    <source>
        <strain evidence="2">CGMCC 1.11013</strain>
    </source>
</reference>
<dbReference type="PROSITE" id="PS51257">
    <property type="entry name" value="PROKAR_LIPOPROTEIN"/>
    <property type="match status" value="1"/>
</dbReference>
<dbReference type="GO" id="GO:0019867">
    <property type="term" value="C:outer membrane"/>
    <property type="evidence" value="ECO:0007669"/>
    <property type="project" value="InterPro"/>
</dbReference>
<dbReference type="EMBL" id="BMEG01000001">
    <property type="protein sequence ID" value="GGD54446.1"/>
    <property type="molecule type" value="Genomic_DNA"/>
</dbReference>
<proteinExistence type="predicted"/>
<protein>
    <submittedName>
        <fullName evidence="2">Lipoprotein</fullName>
    </submittedName>
</protein>
<sequence>MKNIKQIGAAAMVVALMAGLTGCDSMTTRQRDTAIGAGVGAAGGAVIGGSALSTLGGAAVGGVIGNQVGK</sequence>
<evidence type="ECO:0000259" key="1">
    <source>
        <dbReference type="Pfam" id="PF05433"/>
    </source>
</evidence>
<dbReference type="Pfam" id="PF05433">
    <property type="entry name" value="Rick_17kDa_Anti"/>
    <property type="match status" value="1"/>
</dbReference>
<dbReference type="InterPro" id="IPR008816">
    <property type="entry name" value="Gly_zipper_2TM_dom"/>
</dbReference>
<evidence type="ECO:0000313" key="3">
    <source>
        <dbReference type="EMBL" id="KDR36616.1"/>
    </source>
</evidence>
<keyword evidence="5" id="KW-1185">Reference proteome</keyword>
<dbReference type="RefSeq" id="WP_035960926.1">
    <property type="nucleotide sequence ID" value="NZ_BMEG01000001.1"/>
</dbReference>
<reference evidence="2" key="1">
    <citation type="journal article" date="2014" name="Int. J. Syst. Evol. Microbiol.">
        <title>Complete genome of a new Firmicutes species belonging to the dominant human colonic microbiota ('Ruminococcus bicirculans') reveals two chromosomes and a selective capacity to utilize plant glucans.</title>
        <authorList>
            <consortium name="NISC Comparative Sequencing Program"/>
            <person name="Wegmann U."/>
            <person name="Louis P."/>
            <person name="Goesmann A."/>
            <person name="Henrissat B."/>
            <person name="Duncan S.H."/>
            <person name="Flint H.J."/>
        </authorList>
    </citation>
    <scope>NUCLEOTIDE SEQUENCE</scope>
    <source>
        <strain evidence="2">CGMCC 1.11013</strain>
    </source>
</reference>
<dbReference type="eggNOG" id="ENOG503155G">
    <property type="taxonomic scope" value="Bacteria"/>
</dbReference>
<dbReference type="Proteomes" id="UP000027439">
    <property type="component" value="Unassembled WGS sequence"/>
</dbReference>
<organism evidence="3 4">
    <name type="scientific">Caballeronia grimmiae</name>
    <dbReference type="NCBI Taxonomy" id="1071679"/>
    <lineage>
        <taxon>Bacteria</taxon>
        <taxon>Pseudomonadati</taxon>
        <taxon>Pseudomonadota</taxon>
        <taxon>Betaproteobacteria</taxon>
        <taxon>Burkholderiales</taxon>
        <taxon>Burkholderiaceae</taxon>
        <taxon>Caballeronia</taxon>
    </lineage>
</organism>
<evidence type="ECO:0000313" key="5">
    <source>
        <dbReference type="Proteomes" id="UP000597138"/>
    </source>
</evidence>
<dbReference type="STRING" id="1071679.BG57_17455"/>
<reference evidence="5" key="3">
    <citation type="journal article" date="2019" name="Int. J. Syst. Evol. Microbiol.">
        <title>The Global Catalogue of Microorganisms (GCM) 10K type strain sequencing project: providing services to taxonomists for standard genome sequencing and annotation.</title>
        <authorList>
            <consortium name="The Broad Institute Genomics Platform"/>
            <consortium name="The Broad Institute Genome Sequencing Center for Infectious Disease"/>
            <person name="Wu L."/>
            <person name="Ma J."/>
        </authorList>
    </citation>
    <scope>NUCLEOTIDE SEQUENCE [LARGE SCALE GENOMIC DNA]</scope>
    <source>
        <strain evidence="5">CGMCC 1.11013</strain>
    </source>
</reference>
<evidence type="ECO:0000313" key="2">
    <source>
        <dbReference type="EMBL" id="GGD54446.1"/>
    </source>
</evidence>
<dbReference type="Proteomes" id="UP000597138">
    <property type="component" value="Unassembled WGS sequence"/>
</dbReference>
<feature type="domain" description="Glycine zipper 2TM" evidence="1">
    <location>
        <begin position="32"/>
        <end position="69"/>
    </location>
</feature>